<evidence type="ECO:0000256" key="1">
    <source>
        <dbReference type="SAM" id="SignalP"/>
    </source>
</evidence>
<reference evidence="2 3" key="2">
    <citation type="submission" date="2018-11" db="EMBL/GenBank/DDBJ databases">
        <authorList>
            <consortium name="Pathogen Informatics"/>
        </authorList>
    </citation>
    <scope>NUCLEOTIDE SEQUENCE [LARGE SCALE GENOMIC DNA]</scope>
</reference>
<sequence>MLLLLIHVIMGVTVCERICTAPNGTDTHLVWKSCSDGPIIFHNLTLLDENRKFFPFCNAMYPIDAKKPFIVSGSITNTANEYYGDLATSVKLYKWGGLFGCHWYQIPSFGVLDDLVECGKGIECPIRPGPQQLTMTFNLRGIDYFIKILPDGVPYKMIFEIMDLAKDTYSCIEMWSVIRT</sequence>
<keyword evidence="3" id="KW-1185">Reference proteome</keyword>
<evidence type="ECO:0000313" key="3">
    <source>
        <dbReference type="Proteomes" id="UP000276776"/>
    </source>
</evidence>
<proteinExistence type="predicted"/>
<reference evidence="4" key="1">
    <citation type="submission" date="2017-02" db="UniProtKB">
        <authorList>
            <consortium name="WormBaseParasite"/>
        </authorList>
    </citation>
    <scope>IDENTIFICATION</scope>
</reference>
<feature type="signal peptide" evidence="1">
    <location>
        <begin position="1"/>
        <end position="15"/>
    </location>
</feature>
<name>A0A0N5D2C9_THECL</name>
<dbReference type="OrthoDB" id="5856944at2759"/>
<evidence type="ECO:0000313" key="4">
    <source>
        <dbReference type="WBParaSite" id="TCLT_0000703401-mRNA-1"/>
    </source>
</evidence>
<dbReference type="AlphaFoldDB" id="A0A0N5D2C9"/>
<protein>
    <submittedName>
        <fullName evidence="4">ML domain-containing protein</fullName>
    </submittedName>
</protein>
<feature type="chain" id="PRO_5043126563" evidence="1">
    <location>
        <begin position="16"/>
        <end position="180"/>
    </location>
</feature>
<dbReference type="OMA" id="KLYKWGG"/>
<dbReference type="WBParaSite" id="TCLT_0000703401-mRNA-1">
    <property type="protein sequence ID" value="TCLT_0000703401-mRNA-1"/>
    <property type="gene ID" value="TCLT_0000703401"/>
</dbReference>
<dbReference type="Proteomes" id="UP000276776">
    <property type="component" value="Unassembled WGS sequence"/>
</dbReference>
<gene>
    <name evidence="2" type="ORF">TCLT_LOCUS7023</name>
</gene>
<organism evidence="4">
    <name type="scientific">Thelazia callipaeda</name>
    <name type="common">Oriental eyeworm</name>
    <name type="synonym">Parasitic nematode</name>
    <dbReference type="NCBI Taxonomy" id="103827"/>
    <lineage>
        <taxon>Eukaryota</taxon>
        <taxon>Metazoa</taxon>
        <taxon>Ecdysozoa</taxon>
        <taxon>Nematoda</taxon>
        <taxon>Chromadorea</taxon>
        <taxon>Rhabditida</taxon>
        <taxon>Spirurina</taxon>
        <taxon>Spiruromorpha</taxon>
        <taxon>Thelazioidea</taxon>
        <taxon>Thelaziidae</taxon>
        <taxon>Thelazia</taxon>
    </lineage>
</organism>
<dbReference type="EMBL" id="UYYF01004467">
    <property type="protein sequence ID" value="VDN04440.1"/>
    <property type="molecule type" value="Genomic_DNA"/>
</dbReference>
<evidence type="ECO:0000313" key="2">
    <source>
        <dbReference type="EMBL" id="VDN04440.1"/>
    </source>
</evidence>
<dbReference type="PANTHER" id="PTHR35573">
    <property type="entry name" value="PROTEIN CBG22129"/>
    <property type="match status" value="1"/>
</dbReference>
<keyword evidence="1" id="KW-0732">Signal</keyword>
<accession>A0A0N5D2C9</accession>